<dbReference type="AlphaFoldDB" id="B3PSW5"/>
<gene>
    <name evidence="1" type="ordered locus">RHECIAT_CH0001150</name>
</gene>
<organism evidence="1 2">
    <name type="scientific">Rhizobium etli (strain CIAT 652)</name>
    <dbReference type="NCBI Taxonomy" id="491916"/>
    <lineage>
        <taxon>Bacteria</taxon>
        <taxon>Pseudomonadati</taxon>
        <taxon>Pseudomonadota</taxon>
        <taxon>Alphaproteobacteria</taxon>
        <taxon>Hyphomicrobiales</taxon>
        <taxon>Rhizobiaceae</taxon>
        <taxon>Rhizobium/Agrobacterium group</taxon>
        <taxon>Rhizobium</taxon>
    </lineage>
</organism>
<dbReference type="EMBL" id="CP001074">
    <property type="protein sequence ID" value="ACE90131.1"/>
    <property type="molecule type" value="Genomic_DNA"/>
</dbReference>
<dbReference type="HOGENOM" id="CLU_2809420_0_0_5"/>
<dbReference type="KEGG" id="rec:RHECIAT_CH0001150"/>
<reference evidence="1 2" key="1">
    <citation type="submission" date="2008-04" db="EMBL/GenBank/DDBJ databases">
        <title>Genome diversity and DNA divergence of Rhizobium etli.</title>
        <authorList>
            <person name="Gonzalez V."/>
            <person name="Acosta J.L."/>
            <person name="Santamaria R.I."/>
            <person name="Bustos P."/>
            <person name="Hernandez-Gonzalez I.L."/>
            <person name="Fernandez J.L."/>
            <person name="Diaz R."/>
            <person name="Flores M."/>
            <person name="Mora J."/>
            <person name="Palacios R."/>
            <person name="Davila G."/>
        </authorList>
    </citation>
    <scope>NUCLEOTIDE SEQUENCE [LARGE SCALE GENOMIC DNA]</scope>
    <source>
        <strain evidence="1 2">CIAT 652</strain>
    </source>
</reference>
<name>B3PSW5_RHIE6</name>
<sequence length="67" mass="7504">MRSERRLPSVVENILSDPSKVTDDDHECFVKNPRVAVWEEEGVVVGFSAADLARVIWALPEPLLSNN</sequence>
<dbReference type="Proteomes" id="UP000008817">
    <property type="component" value="Chromosome"/>
</dbReference>
<protein>
    <submittedName>
        <fullName evidence="1">Uncharacterized protein</fullName>
    </submittedName>
</protein>
<evidence type="ECO:0000313" key="2">
    <source>
        <dbReference type="Proteomes" id="UP000008817"/>
    </source>
</evidence>
<evidence type="ECO:0000313" key="1">
    <source>
        <dbReference type="EMBL" id="ACE90131.1"/>
    </source>
</evidence>
<accession>B3PSW5</accession>
<proteinExistence type="predicted"/>